<reference evidence="2 3" key="1">
    <citation type="journal article" date="2019" name="Int. J. Syst. Evol. Microbiol.">
        <title>The Global Catalogue of Microorganisms (GCM) 10K type strain sequencing project: providing services to taxonomists for standard genome sequencing and annotation.</title>
        <authorList>
            <consortium name="The Broad Institute Genomics Platform"/>
            <consortium name="The Broad Institute Genome Sequencing Center for Infectious Disease"/>
            <person name="Wu L."/>
            <person name="Ma J."/>
        </authorList>
    </citation>
    <scope>NUCLEOTIDE SEQUENCE [LARGE SCALE GENOMIC DNA]</scope>
    <source>
        <strain evidence="2 3">JCM 13004</strain>
    </source>
</reference>
<feature type="transmembrane region" description="Helical" evidence="1">
    <location>
        <begin position="40"/>
        <end position="61"/>
    </location>
</feature>
<keyword evidence="1" id="KW-0812">Transmembrane</keyword>
<feature type="transmembrane region" description="Helical" evidence="1">
    <location>
        <begin position="16"/>
        <end position="34"/>
    </location>
</feature>
<protein>
    <submittedName>
        <fullName evidence="2">Uncharacterized protein</fullName>
    </submittedName>
</protein>
<evidence type="ECO:0000313" key="3">
    <source>
        <dbReference type="Proteomes" id="UP001500037"/>
    </source>
</evidence>
<keyword evidence="3" id="KW-1185">Reference proteome</keyword>
<accession>A0ABN1W185</accession>
<gene>
    <name evidence="2" type="ORF">GCM10009665_17160</name>
</gene>
<sequence>MSAGRAGAGPVGGRPLRVLAIVLVPTGLGLHLWLGSRVGLALAAVGALSHLAAGVLGRRWLRGRQR</sequence>
<keyword evidence="1" id="KW-1133">Transmembrane helix</keyword>
<dbReference type="Proteomes" id="UP001500037">
    <property type="component" value="Unassembled WGS sequence"/>
</dbReference>
<proteinExistence type="predicted"/>
<comment type="caution">
    <text evidence="2">The sequence shown here is derived from an EMBL/GenBank/DDBJ whole genome shotgun (WGS) entry which is preliminary data.</text>
</comment>
<dbReference type="RefSeq" id="WP_344440647.1">
    <property type="nucleotide sequence ID" value="NZ_BAAALF010000019.1"/>
</dbReference>
<dbReference type="EMBL" id="BAAALF010000019">
    <property type="protein sequence ID" value="GAA1227219.1"/>
    <property type="molecule type" value="Genomic_DNA"/>
</dbReference>
<name>A0ABN1W185_9ACTN</name>
<evidence type="ECO:0000313" key="2">
    <source>
        <dbReference type="EMBL" id="GAA1227219.1"/>
    </source>
</evidence>
<evidence type="ECO:0000256" key="1">
    <source>
        <dbReference type="SAM" id="Phobius"/>
    </source>
</evidence>
<organism evidence="2 3">
    <name type="scientific">Kitasatospora nipponensis</name>
    <dbReference type="NCBI Taxonomy" id="258049"/>
    <lineage>
        <taxon>Bacteria</taxon>
        <taxon>Bacillati</taxon>
        <taxon>Actinomycetota</taxon>
        <taxon>Actinomycetes</taxon>
        <taxon>Kitasatosporales</taxon>
        <taxon>Streptomycetaceae</taxon>
        <taxon>Kitasatospora</taxon>
    </lineage>
</organism>
<keyword evidence="1" id="KW-0472">Membrane</keyword>